<dbReference type="PROSITE" id="PS51105">
    <property type="entry name" value="PTS_EIIC_TYPE_3"/>
    <property type="match status" value="1"/>
</dbReference>
<sequence length="705" mass="78917">MAYDKIIYWIQSLKTNNYPNSLSTTCLGLLSVFKNKLTSRNNDSYSYIYDLSAIALLLLPLTLSNALAMLLGHTFNVLELPFFSELCFHLSNLLINIYPLSFCIISGYYLSHKTTFNSALFIIYSLVLFYLISIENGSLSTAYYLPNNPLIALLSALVTFIYCTRFNLLQLEPQALDFSSRLFKHVLHFFVFIGSALFLSKVVVKVIEYFTSLISGLSLDPLTFSGGLIYQTLLGLLGAIGINGHNMLFSTKQTIYSATQENMTAWATGETPLNIISQGFYDAFMSMGGSGNSISLLLCVLIFSKERNHIMLALAALPLVIFNINEVLLFGLPIIFNPLLIIPFVGLPLVSFLITYLCISSGLVSPVVEIVNWMTPPLFSGYIAMGNNIEGTLLQLFIIIIGIFIYRPFYLSFAGKYSIRLKSVMSETLVEKSIFTNLLDSVRTSASNSLNKSSAQKRLATLLHEGELLMHYQLLQSVLDKHSFSFEALLRYQDKTGKLHPPTFICDFQLLNMMPMLDNLVIDKVLLDMQQMTLSPLHRVAINISVASIEKTDFVSHLLARLSHFSIPPQWLELEITEEAILSDNLPLLQTMENLKSHGLKISMDDFGTGYASFPHLNKYPFDKIKLDRSLLQDTVTPKGKELYQLIAKMGEIADCEVIAEGVETTEEYEFVAKCGVDAVQGYLLAKPQPLSATLKLIGQYQRIS</sequence>
<keyword evidence="3" id="KW-1003">Cell membrane</keyword>
<evidence type="ECO:0000256" key="4">
    <source>
        <dbReference type="ARBA" id="ARBA00022597"/>
    </source>
</evidence>
<keyword evidence="12" id="KW-1185">Reference proteome</keyword>
<feature type="domain" description="EAL" evidence="9">
    <location>
        <begin position="452"/>
        <end position="702"/>
    </location>
</feature>
<name>A0ABQ6AAB1_9GAMM</name>
<dbReference type="PANTHER" id="PTHR33121:SF70">
    <property type="entry name" value="SIGNALING PROTEIN YKOW"/>
    <property type="match status" value="1"/>
</dbReference>
<comment type="subcellular location">
    <subcellularLocation>
        <location evidence="1">Cell membrane</location>
        <topology evidence="1">Multi-pass membrane protein</topology>
    </subcellularLocation>
</comment>
<dbReference type="SUPFAM" id="SSF141868">
    <property type="entry name" value="EAL domain-like"/>
    <property type="match status" value="1"/>
</dbReference>
<evidence type="ECO:0000313" key="12">
    <source>
        <dbReference type="Proteomes" id="UP001156660"/>
    </source>
</evidence>
<feature type="transmembrane region" description="Helical" evidence="8">
    <location>
        <begin position="189"/>
        <end position="210"/>
    </location>
</feature>
<feature type="transmembrane region" description="Helical" evidence="8">
    <location>
        <begin position="393"/>
        <end position="413"/>
    </location>
</feature>
<organism evidence="11 12">
    <name type="scientific">Aliivibrio sifiae</name>
    <dbReference type="NCBI Taxonomy" id="566293"/>
    <lineage>
        <taxon>Bacteria</taxon>
        <taxon>Pseudomonadati</taxon>
        <taxon>Pseudomonadota</taxon>
        <taxon>Gammaproteobacteria</taxon>
        <taxon>Vibrionales</taxon>
        <taxon>Vibrionaceae</taxon>
        <taxon>Aliivibrio</taxon>
    </lineage>
</organism>
<evidence type="ECO:0000256" key="7">
    <source>
        <dbReference type="ARBA" id="ARBA00023136"/>
    </source>
</evidence>
<reference evidence="12" key="1">
    <citation type="journal article" date="2019" name="Int. J. Syst. Evol. Microbiol.">
        <title>The Global Catalogue of Microorganisms (GCM) 10K type strain sequencing project: providing services to taxonomists for standard genome sequencing and annotation.</title>
        <authorList>
            <consortium name="The Broad Institute Genomics Platform"/>
            <consortium name="The Broad Institute Genome Sequencing Center for Infectious Disease"/>
            <person name="Wu L."/>
            <person name="Ma J."/>
        </authorList>
    </citation>
    <scope>NUCLEOTIDE SEQUENCE [LARGE SCALE GENOMIC DNA]</scope>
    <source>
        <strain evidence="12">NBRC 105001</strain>
    </source>
</reference>
<feature type="transmembrane region" description="Helical" evidence="8">
    <location>
        <begin position="122"/>
        <end position="144"/>
    </location>
</feature>
<dbReference type="PROSITE" id="PS50883">
    <property type="entry name" value="EAL"/>
    <property type="match status" value="1"/>
</dbReference>
<keyword evidence="4" id="KW-0762">Sugar transport</keyword>
<dbReference type="InterPro" id="IPR003352">
    <property type="entry name" value="PTS_EIIC"/>
</dbReference>
<evidence type="ECO:0000256" key="5">
    <source>
        <dbReference type="ARBA" id="ARBA00022692"/>
    </source>
</evidence>
<feature type="transmembrane region" description="Helical" evidence="8">
    <location>
        <begin position="47"/>
        <end position="70"/>
    </location>
</feature>
<evidence type="ECO:0000259" key="9">
    <source>
        <dbReference type="PROSITE" id="PS50883"/>
    </source>
</evidence>
<dbReference type="InterPro" id="IPR050706">
    <property type="entry name" value="Cyclic-di-GMP_PDE-like"/>
</dbReference>
<dbReference type="InterPro" id="IPR004501">
    <property type="entry name" value="PTS_EIIC_3"/>
</dbReference>
<dbReference type="InterPro" id="IPR001633">
    <property type="entry name" value="EAL_dom"/>
</dbReference>
<feature type="transmembrane region" description="Helical" evidence="8">
    <location>
        <begin position="339"/>
        <end position="364"/>
    </location>
</feature>
<keyword evidence="7 8" id="KW-0472">Membrane</keyword>
<evidence type="ECO:0000313" key="11">
    <source>
        <dbReference type="EMBL" id="GLR73159.1"/>
    </source>
</evidence>
<comment type="caution">
    <text evidence="11">The sequence shown here is derived from an EMBL/GenBank/DDBJ whole genome shotgun (WGS) entry which is preliminary data.</text>
</comment>
<dbReference type="Proteomes" id="UP001156660">
    <property type="component" value="Unassembled WGS sequence"/>
</dbReference>
<feature type="transmembrane region" description="Helical" evidence="8">
    <location>
        <begin position="310"/>
        <end position="332"/>
    </location>
</feature>
<proteinExistence type="predicted"/>
<gene>
    <name evidence="11" type="ORF">GCM10007855_00320</name>
</gene>
<dbReference type="EMBL" id="BSOU01000001">
    <property type="protein sequence ID" value="GLR73159.1"/>
    <property type="molecule type" value="Genomic_DNA"/>
</dbReference>
<dbReference type="InterPro" id="IPR035919">
    <property type="entry name" value="EAL_sf"/>
</dbReference>
<evidence type="ECO:0000256" key="8">
    <source>
        <dbReference type="SAM" id="Phobius"/>
    </source>
</evidence>
<dbReference type="Pfam" id="PF02378">
    <property type="entry name" value="PTS_EIIC"/>
    <property type="match status" value="1"/>
</dbReference>
<evidence type="ECO:0000256" key="2">
    <source>
        <dbReference type="ARBA" id="ARBA00022448"/>
    </source>
</evidence>
<keyword evidence="6 8" id="KW-1133">Transmembrane helix</keyword>
<evidence type="ECO:0000256" key="1">
    <source>
        <dbReference type="ARBA" id="ARBA00004651"/>
    </source>
</evidence>
<evidence type="ECO:0000256" key="6">
    <source>
        <dbReference type="ARBA" id="ARBA00022989"/>
    </source>
</evidence>
<dbReference type="PANTHER" id="PTHR33121">
    <property type="entry name" value="CYCLIC DI-GMP PHOSPHODIESTERASE PDEF"/>
    <property type="match status" value="1"/>
</dbReference>
<dbReference type="Gene3D" id="3.20.20.450">
    <property type="entry name" value="EAL domain"/>
    <property type="match status" value="1"/>
</dbReference>
<feature type="transmembrane region" description="Helical" evidence="8">
    <location>
        <begin position="222"/>
        <end position="242"/>
    </location>
</feature>
<evidence type="ECO:0000259" key="10">
    <source>
        <dbReference type="PROSITE" id="PS51105"/>
    </source>
</evidence>
<feature type="transmembrane region" description="Helical" evidence="8">
    <location>
        <begin position="150"/>
        <end position="168"/>
    </location>
</feature>
<dbReference type="Pfam" id="PF00563">
    <property type="entry name" value="EAL"/>
    <property type="match status" value="1"/>
</dbReference>
<protein>
    <submittedName>
        <fullName evidence="11">Diguanylate phosphodiesterase</fullName>
    </submittedName>
</protein>
<evidence type="ECO:0000256" key="3">
    <source>
        <dbReference type="ARBA" id="ARBA00022475"/>
    </source>
</evidence>
<feature type="domain" description="PTS EIIC type-3" evidence="10">
    <location>
        <begin position="29"/>
        <end position="409"/>
    </location>
</feature>
<keyword evidence="5 8" id="KW-0812">Transmembrane</keyword>
<keyword evidence="2" id="KW-0813">Transport</keyword>
<dbReference type="CDD" id="cd01948">
    <property type="entry name" value="EAL"/>
    <property type="match status" value="1"/>
</dbReference>
<feature type="transmembrane region" description="Helical" evidence="8">
    <location>
        <begin position="90"/>
        <end position="110"/>
    </location>
</feature>
<accession>A0ABQ6AAB1</accession>
<dbReference type="SMART" id="SM00052">
    <property type="entry name" value="EAL"/>
    <property type="match status" value="1"/>
</dbReference>